<reference evidence="16" key="1">
    <citation type="journal article" date="2019" name="Int. J. Syst. Evol. Microbiol.">
        <title>The Global Catalogue of Microorganisms (GCM) 10K type strain sequencing project: providing services to taxonomists for standard genome sequencing and annotation.</title>
        <authorList>
            <consortium name="The Broad Institute Genomics Platform"/>
            <consortium name="The Broad Institute Genome Sequencing Center for Infectious Disease"/>
            <person name="Wu L."/>
            <person name="Ma J."/>
        </authorList>
    </citation>
    <scope>NUCLEOTIDE SEQUENCE [LARGE SCALE GENOMIC DNA]</scope>
    <source>
        <strain evidence="16">CCM 7043</strain>
    </source>
</reference>
<evidence type="ECO:0000256" key="3">
    <source>
        <dbReference type="ARBA" id="ARBA00005874"/>
    </source>
</evidence>
<feature type="region of interest" description="Disordered" evidence="14">
    <location>
        <begin position="61"/>
        <end position="94"/>
    </location>
</feature>
<comment type="catalytic activity">
    <reaction evidence="1">
        <text>2 alpha,alpha'-trehalose 6-mycolate = alpha,alpha'-trehalose 6,6'-bismycolate + alpha,alpha-trehalose</text>
        <dbReference type="Rhea" id="RHEA:23472"/>
        <dbReference type="ChEBI" id="CHEBI:16551"/>
        <dbReference type="ChEBI" id="CHEBI:18195"/>
        <dbReference type="ChEBI" id="CHEBI:18234"/>
        <dbReference type="EC" id="2.3.1.122"/>
    </reaction>
</comment>
<keyword evidence="9 15" id="KW-0378">Hydrolase</keyword>
<evidence type="ECO:0000256" key="11">
    <source>
        <dbReference type="ARBA" id="ARBA00023326"/>
    </source>
</evidence>
<keyword evidence="7" id="KW-0858">Xylan degradation</keyword>
<dbReference type="InterPro" id="IPR000801">
    <property type="entry name" value="Esterase-like"/>
</dbReference>
<dbReference type="EC" id="2.3.1.122" evidence="4"/>
<evidence type="ECO:0000256" key="2">
    <source>
        <dbReference type="ARBA" id="ARBA00004613"/>
    </source>
</evidence>
<keyword evidence="10" id="KW-0119">Carbohydrate metabolism</keyword>
<sequence length="373" mass="38521">MSTTTAPPPDHTLARGARRRPGRRAALLTALALAVSGLAGPLGATPVSAAPAPAAPVPVPAAAAMSPSDGVLPAAARPGHSAGCGTDPGQEPGSSVLRTLTSDGRERTVQLHLPDEYRSDRAWPVVLVFHGRGNTGAGTEAFAGLDALPAVVAYGNGVIGTGDRDRQAWEGAPYSAPGVDDVAYTNDLLDTLESDLCVDRQRVYATGKSNGGGFTGILACELSDRVAAVAPVAAAFYGTGHPDCAPRRPVPVIEFHGTADATIPYGGSTDRGLPAILDWTGGWVDRNGCAAGPRVEETADDVTTYRWTGCAAGAEVTHVAVLGGGHTWPGEDSYSGGGYATHSIEAHEVMWEFLRNERLPVRFLDEREQGATS</sequence>
<comment type="catalytic activity">
    <reaction evidence="13">
        <text>an acyl-CoA + a 1,2-diacyl-sn-glycerol = a triacyl-sn-glycerol + CoA</text>
        <dbReference type="Rhea" id="RHEA:10868"/>
        <dbReference type="ChEBI" id="CHEBI:17815"/>
        <dbReference type="ChEBI" id="CHEBI:57287"/>
        <dbReference type="ChEBI" id="CHEBI:58342"/>
        <dbReference type="ChEBI" id="CHEBI:64615"/>
        <dbReference type="EC" id="2.3.1.20"/>
    </reaction>
</comment>
<accession>A0ABW4UZL3</accession>
<evidence type="ECO:0000256" key="4">
    <source>
        <dbReference type="ARBA" id="ARBA00012820"/>
    </source>
</evidence>
<protein>
    <recommendedName>
        <fullName evidence="12">Acyl-CoA:diacylglycerol acyltransferase</fullName>
        <ecNumber evidence="4">2.3.1.122</ecNumber>
        <ecNumber evidence="5">2.3.1.20</ecNumber>
    </recommendedName>
</protein>
<evidence type="ECO:0000256" key="14">
    <source>
        <dbReference type="SAM" id="MobiDB-lite"/>
    </source>
</evidence>
<evidence type="ECO:0000256" key="6">
    <source>
        <dbReference type="ARBA" id="ARBA00022525"/>
    </source>
</evidence>
<evidence type="ECO:0000256" key="7">
    <source>
        <dbReference type="ARBA" id="ARBA00022651"/>
    </source>
</evidence>
<comment type="similarity">
    <text evidence="3">Belongs to the mycobacterial A85 antigen family.</text>
</comment>
<evidence type="ECO:0000256" key="10">
    <source>
        <dbReference type="ARBA" id="ARBA00023277"/>
    </source>
</evidence>
<feature type="compositionally biased region" description="Pro residues" evidence="14">
    <location>
        <begin position="1"/>
        <end position="10"/>
    </location>
</feature>
<evidence type="ECO:0000256" key="8">
    <source>
        <dbReference type="ARBA" id="ARBA00022729"/>
    </source>
</evidence>
<evidence type="ECO:0000256" key="1">
    <source>
        <dbReference type="ARBA" id="ARBA00000697"/>
    </source>
</evidence>
<comment type="caution">
    <text evidence="15">The sequence shown here is derived from an EMBL/GenBank/DDBJ whole genome shotgun (WGS) entry which is preliminary data.</text>
</comment>
<keyword evidence="16" id="KW-1185">Reference proteome</keyword>
<dbReference type="InterPro" id="IPR006311">
    <property type="entry name" value="TAT_signal"/>
</dbReference>
<dbReference type="Pfam" id="PF00756">
    <property type="entry name" value="Esterase"/>
    <property type="match status" value="1"/>
</dbReference>
<dbReference type="SUPFAM" id="SSF53474">
    <property type="entry name" value="alpha/beta-Hydrolases"/>
    <property type="match status" value="1"/>
</dbReference>
<evidence type="ECO:0000256" key="13">
    <source>
        <dbReference type="ARBA" id="ARBA00048109"/>
    </source>
</evidence>
<dbReference type="Proteomes" id="UP001597338">
    <property type="component" value="Unassembled WGS sequence"/>
</dbReference>
<proteinExistence type="inferred from homology"/>
<evidence type="ECO:0000256" key="12">
    <source>
        <dbReference type="ARBA" id="ARBA00032572"/>
    </source>
</evidence>
<feature type="region of interest" description="Disordered" evidence="14">
    <location>
        <begin position="1"/>
        <end position="21"/>
    </location>
</feature>
<dbReference type="PANTHER" id="PTHR38050:SF2">
    <property type="entry name" value="FERULOYL ESTERASE C-RELATED"/>
    <property type="match status" value="1"/>
</dbReference>
<evidence type="ECO:0000256" key="5">
    <source>
        <dbReference type="ARBA" id="ARBA00013244"/>
    </source>
</evidence>
<dbReference type="EMBL" id="JBHUHF010000001">
    <property type="protein sequence ID" value="MFD2023985.1"/>
    <property type="molecule type" value="Genomic_DNA"/>
</dbReference>
<evidence type="ECO:0000313" key="16">
    <source>
        <dbReference type="Proteomes" id="UP001597338"/>
    </source>
</evidence>
<gene>
    <name evidence="15" type="ORF">ACFSL2_00485</name>
</gene>
<organism evidence="15 16">
    <name type="scientific">Promicromonospora aerolata</name>
    <dbReference type="NCBI Taxonomy" id="195749"/>
    <lineage>
        <taxon>Bacteria</taxon>
        <taxon>Bacillati</taxon>
        <taxon>Actinomycetota</taxon>
        <taxon>Actinomycetes</taxon>
        <taxon>Micrococcales</taxon>
        <taxon>Promicromonosporaceae</taxon>
        <taxon>Promicromonospora</taxon>
    </lineage>
</organism>
<dbReference type="InterPro" id="IPR029058">
    <property type="entry name" value="AB_hydrolase_fold"/>
</dbReference>
<dbReference type="InterPro" id="IPR043595">
    <property type="entry name" value="FaeB/C/D"/>
</dbReference>
<keyword evidence="6" id="KW-0964">Secreted</keyword>
<dbReference type="EC" id="2.3.1.20" evidence="5"/>
<dbReference type="Gene3D" id="3.40.50.1820">
    <property type="entry name" value="alpha/beta hydrolase"/>
    <property type="match status" value="1"/>
</dbReference>
<dbReference type="PANTHER" id="PTHR38050">
    <property type="match status" value="1"/>
</dbReference>
<evidence type="ECO:0000313" key="15">
    <source>
        <dbReference type="EMBL" id="MFD2023985.1"/>
    </source>
</evidence>
<evidence type="ECO:0000256" key="9">
    <source>
        <dbReference type="ARBA" id="ARBA00022801"/>
    </source>
</evidence>
<name>A0ABW4UZL3_9MICO</name>
<dbReference type="PROSITE" id="PS51318">
    <property type="entry name" value="TAT"/>
    <property type="match status" value="1"/>
</dbReference>
<keyword evidence="11" id="KW-0624">Polysaccharide degradation</keyword>
<dbReference type="GO" id="GO:0016787">
    <property type="term" value="F:hydrolase activity"/>
    <property type="evidence" value="ECO:0007669"/>
    <property type="project" value="UniProtKB-KW"/>
</dbReference>
<keyword evidence="8" id="KW-0732">Signal</keyword>
<dbReference type="RefSeq" id="WP_377195989.1">
    <property type="nucleotide sequence ID" value="NZ_JBHUHF010000001.1"/>
</dbReference>
<comment type="subcellular location">
    <subcellularLocation>
        <location evidence="2">Secreted</location>
    </subcellularLocation>
</comment>